<accession>A0A5J4NLM3</accession>
<dbReference type="PANTHER" id="PTHR12000:SF42">
    <property type="entry name" value="LEGUMAIN"/>
    <property type="match status" value="1"/>
</dbReference>
<dbReference type="PIRSF" id="PIRSF019663">
    <property type="entry name" value="Legumain"/>
    <property type="match status" value="1"/>
</dbReference>
<reference evidence="12 13" key="1">
    <citation type="journal article" date="2019" name="Gigascience">
        <title>Whole-genome sequence of the oriental lung fluke Paragonimus westermani.</title>
        <authorList>
            <person name="Oey H."/>
            <person name="Zakrzewski M."/>
            <person name="Narain K."/>
            <person name="Devi K.R."/>
            <person name="Agatsuma T."/>
            <person name="Nawaratna S."/>
            <person name="Gobert G.N."/>
            <person name="Jones M.K."/>
            <person name="Ragan M.A."/>
            <person name="McManus D.P."/>
            <person name="Krause L."/>
        </authorList>
    </citation>
    <scope>NUCLEOTIDE SEQUENCE [LARGE SCALE GENOMIC DNA]</scope>
    <source>
        <strain evidence="12 13">IND2009</strain>
    </source>
</reference>
<feature type="active site" evidence="10">
    <location>
        <position position="152"/>
    </location>
</feature>
<evidence type="ECO:0000256" key="1">
    <source>
        <dbReference type="ARBA" id="ARBA00000810"/>
    </source>
</evidence>
<sequence length="364" mass="41552">MSRASASAIALICLVGLTQALNLQSAIFSSDPKKNWAVLVAGSDGWWNYRHQSDVCHAYQLLTGLGIPRENIITFMYDDIANNRENPYPGKIFNDYNHKDVYAGVQIDYKGSDVNPGMFMRVMKGDAQLKAAGKKVLQSGPADNVFVYFTDHGGEGLICFPDNDLHVRQLNETITYMYEHKRYNQLVFYLEACYSGSMFKGVLSPNIRVFATTAANPFESSYATYCEDKTIDTCLADEYSYNWMVDTETHDIHKWTLKEQYNNVKHTTKESHVMKYGDMMGTIVEHTFDDIITDVEKRHKPSGNQMDKLEQLKCFEGVFEVFRRHCFTIQQVPEVAQHVSKLHQLCRSGYQPEDLIDSVMNVCV</sequence>
<feature type="chain" id="PRO_5023929253" description="Hemoglobinase" evidence="11">
    <location>
        <begin position="21"/>
        <end position="364"/>
    </location>
</feature>
<evidence type="ECO:0000256" key="8">
    <source>
        <dbReference type="ARBA" id="ARBA00055993"/>
    </source>
</evidence>
<dbReference type="PRINTS" id="PR00776">
    <property type="entry name" value="HEMOGLOBNASE"/>
</dbReference>
<protein>
    <recommendedName>
        <fullName evidence="9">Hemoglobinase</fullName>
        <ecNumber evidence="3">3.4.22.34</ecNumber>
    </recommendedName>
</protein>
<dbReference type="GO" id="GO:0005773">
    <property type="term" value="C:vacuole"/>
    <property type="evidence" value="ECO:0007669"/>
    <property type="project" value="GOC"/>
</dbReference>
<organism evidence="12 13">
    <name type="scientific">Paragonimus westermani</name>
    <dbReference type="NCBI Taxonomy" id="34504"/>
    <lineage>
        <taxon>Eukaryota</taxon>
        <taxon>Metazoa</taxon>
        <taxon>Spiralia</taxon>
        <taxon>Lophotrochozoa</taxon>
        <taxon>Platyhelminthes</taxon>
        <taxon>Trematoda</taxon>
        <taxon>Digenea</taxon>
        <taxon>Plagiorchiida</taxon>
        <taxon>Troglotremata</taxon>
        <taxon>Troglotrematidae</taxon>
        <taxon>Paragonimus</taxon>
    </lineage>
</organism>
<dbReference type="InterPro" id="IPR048501">
    <property type="entry name" value="Legum_prodom"/>
</dbReference>
<dbReference type="CDD" id="cd21115">
    <property type="entry name" value="legumain_C"/>
    <property type="match status" value="1"/>
</dbReference>
<evidence type="ECO:0000256" key="6">
    <source>
        <dbReference type="ARBA" id="ARBA00022801"/>
    </source>
</evidence>
<dbReference type="PANTHER" id="PTHR12000">
    <property type="entry name" value="HEMOGLOBINASE FAMILY MEMBER"/>
    <property type="match status" value="1"/>
</dbReference>
<keyword evidence="13" id="KW-1185">Reference proteome</keyword>
<dbReference type="Proteomes" id="UP000324629">
    <property type="component" value="Unassembled WGS sequence"/>
</dbReference>
<evidence type="ECO:0000256" key="9">
    <source>
        <dbReference type="ARBA" id="ARBA00069042"/>
    </source>
</evidence>
<evidence type="ECO:0000313" key="13">
    <source>
        <dbReference type="Proteomes" id="UP000324629"/>
    </source>
</evidence>
<dbReference type="EMBL" id="QNGE01001981">
    <property type="protein sequence ID" value="KAA3676443.1"/>
    <property type="molecule type" value="Genomic_DNA"/>
</dbReference>
<dbReference type="FunFam" id="3.40.50.1460:FF:000006">
    <property type="entry name" value="Legumain"/>
    <property type="match status" value="1"/>
</dbReference>
<comment type="function">
    <text evidence="8">This protease is used by the parasite for degradation of the host globin.</text>
</comment>
<dbReference type="EC" id="3.4.22.34" evidence="3"/>
<gene>
    <name evidence="12" type="ORF">DEA37_0001420</name>
</gene>
<evidence type="ECO:0000256" key="7">
    <source>
        <dbReference type="ARBA" id="ARBA00022807"/>
    </source>
</evidence>
<evidence type="ECO:0000256" key="3">
    <source>
        <dbReference type="ARBA" id="ARBA00012628"/>
    </source>
</evidence>
<proteinExistence type="inferred from homology"/>
<dbReference type="GO" id="GO:0006624">
    <property type="term" value="P:vacuolar protein processing"/>
    <property type="evidence" value="ECO:0007669"/>
    <property type="project" value="TreeGrafter"/>
</dbReference>
<evidence type="ECO:0000256" key="11">
    <source>
        <dbReference type="SAM" id="SignalP"/>
    </source>
</evidence>
<dbReference type="AlphaFoldDB" id="A0A5J4NLM3"/>
<dbReference type="InterPro" id="IPR001096">
    <property type="entry name" value="Peptidase_C13"/>
</dbReference>
<name>A0A5J4NLM3_9TREM</name>
<evidence type="ECO:0000256" key="4">
    <source>
        <dbReference type="ARBA" id="ARBA00022670"/>
    </source>
</evidence>
<comment type="catalytic activity">
    <reaction evidence="1">
        <text>Hydrolysis of proteins and small molecule substrates at -Asn-|-Xaa- bonds.</text>
        <dbReference type="EC" id="3.4.22.34"/>
    </reaction>
</comment>
<dbReference type="GO" id="GO:0051603">
    <property type="term" value="P:proteolysis involved in protein catabolic process"/>
    <property type="evidence" value="ECO:0007669"/>
    <property type="project" value="TreeGrafter"/>
</dbReference>
<feature type="signal peptide" evidence="11">
    <location>
        <begin position="1"/>
        <end position="20"/>
    </location>
</feature>
<evidence type="ECO:0000256" key="5">
    <source>
        <dbReference type="ARBA" id="ARBA00022729"/>
    </source>
</evidence>
<keyword evidence="7" id="KW-0788">Thiol protease</keyword>
<dbReference type="Pfam" id="PF01650">
    <property type="entry name" value="Peptidase_C13"/>
    <property type="match status" value="1"/>
</dbReference>
<evidence type="ECO:0000256" key="2">
    <source>
        <dbReference type="ARBA" id="ARBA00009941"/>
    </source>
</evidence>
<comment type="caution">
    <text evidence="12">The sequence shown here is derived from an EMBL/GenBank/DDBJ whole genome shotgun (WGS) entry which is preliminary data.</text>
</comment>
<evidence type="ECO:0000256" key="10">
    <source>
        <dbReference type="PIRSR" id="PIRSR019663-1"/>
    </source>
</evidence>
<comment type="similarity">
    <text evidence="2">Belongs to the peptidase C13 family.</text>
</comment>
<keyword evidence="4" id="KW-0645">Protease</keyword>
<evidence type="ECO:0000313" key="12">
    <source>
        <dbReference type="EMBL" id="KAA3676443.1"/>
    </source>
</evidence>
<keyword evidence="5 11" id="KW-0732">Signal</keyword>
<keyword evidence="6" id="KW-0378">Hydrolase</keyword>
<dbReference type="Gene3D" id="3.40.50.1460">
    <property type="match status" value="1"/>
</dbReference>
<feature type="active site" description="Nucleophile" evidence="10">
    <location>
        <position position="193"/>
    </location>
</feature>
<dbReference type="GO" id="GO:0004197">
    <property type="term" value="F:cysteine-type endopeptidase activity"/>
    <property type="evidence" value="ECO:0007669"/>
    <property type="project" value="UniProtKB-EC"/>
</dbReference>